<evidence type="ECO:0000256" key="1">
    <source>
        <dbReference type="SAM" id="MobiDB-lite"/>
    </source>
</evidence>
<keyword evidence="3" id="KW-1185">Reference proteome</keyword>
<reference evidence="2 3" key="1">
    <citation type="journal article" date="2019" name="Int. J. Syst. Evol. Microbiol.">
        <title>The Global Catalogue of Microorganisms (GCM) 10K type strain sequencing project: providing services to taxonomists for standard genome sequencing and annotation.</title>
        <authorList>
            <consortium name="The Broad Institute Genomics Platform"/>
            <consortium name="The Broad Institute Genome Sequencing Center for Infectious Disease"/>
            <person name="Wu L."/>
            <person name="Ma J."/>
        </authorList>
    </citation>
    <scope>NUCLEOTIDE SEQUENCE [LARGE SCALE GENOMIC DNA]</scope>
    <source>
        <strain evidence="2 3">IBRC-M 10256</strain>
    </source>
</reference>
<proteinExistence type="predicted"/>
<dbReference type="Proteomes" id="UP001595846">
    <property type="component" value="Unassembled WGS sequence"/>
</dbReference>
<evidence type="ECO:0000313" key="3">
    <source>
        <dbReference type="Proteomes" id="UP001595846"/>
    </source>
</evidence>
<comment type="caution">
    <text evidence="2">The sequence shown here is derived from an EMBL/GenBank/DDBJ whole genome shotgun (WGS) entry which is preliminary data.</text>
</comment>
<feature type="region of interest" description="Disordered" evidence="1">
    <location>
        <begin position="1"/>
        <end position="21"/>
    </location>
</feature>
<dbReference type="GeneID" id="73901747"/>
<dbReference type="AlphaFoldDB" id="A0ABD5NPR1"/>
<gene>
    <name evidence="2" type="ORF">ACFOUR_10585</name>
</gene>
<dbReference type="RefSeq" id="WP_256532649.1">
    <property type="nucleotide sequence ID" value="NZ_CP101824.1"/>
</dbReference>
<evidence type="ECO:0000313" key="2">
    <source>
        <dbReference type="EMBL" id="MFC3958812.1"/>
    </source>
</evidence>
<protein>
    <submittedName>
        <fullName evidence="2">Uncharacterized protein</fullName>
    </submittedName>
</protein>
<sequence length="87" mass="9668">MRSVDRATATSSASGEGPCTRECYRCDRDVDPDVLFRISVEPPGMLSKRYGDAVRYCCEHCAAAMNLSEFSEQVKRHARRGGRPPAE</sequence>
<dbReference type="EMBL" id="JBHSAQ010000007">
    <property type="protein sequence ID" value="MFC3958812.1"/>
    <property type="molecule type" value="Genomic_DNA"/>
</dbReference>
<name>A0ABD5NPR1_9EURY</name>
<accession>A0ABD5NPR1</accession>
<organism evidence="2 3">
    <name type="scientific">Halovivax cerinus</name>
    <dbReference type="NCBI Taxonomy" id="1487865"/>
    <lineage>
        <taxon>Archaea</taxon>
        <taxon>Methanobacteriati</taxon>
        <taxon>Methanobacteriota</taxon>
        <taxon>Stenosarchaea group</taxon>
        <taxon>Halobacteria</taxon>
        <taxon>Halobacteriales</taxon>
        <taxon>Natrialbaceae</taxon>
        <taxon>Halovivax</taxon>
    </lineage>
</organism>